<comment type="caution">
    <text evidence="11">The sequence shown here is derived from an EMBL/GenBank/DDBJ whole genome shotgun (WGS) entry which is preliminary data.</text>
</comment>
<keyword evidence="6" id="KW-0560">Oxidoreductase</keyword>
<sequence>MDSIQFSIPIFITISLLTIIFYSWLQRKPLPPGPMGWPIIGNMLMMDQLTHHGLARLAKKYGGIFHLKMGFSHTIAVSSPEMAREILQTQDHIFANRPATIAITYLTYNRVDMAFSDYGPFWRQMRKLSVMKLFSRKRAESWDSVRDEVDSMVKSTMVNSVSPVNLGELVFGLTHDIIYRAAFGSISRESKQEFISILQEYTKLFGAFNLADFIPWLGFIDPAGLNTRLPAARAALDHFIDKIIDDHLLNRKKIGDQNEDNDMVDEMLAFYSEEGKVNEAETLTRDNIKAIIMDVMFGGTETVASAIEWAMTELLHTPEALKRVQQELANVVGLERRVEEADLEKLTYFKCVVKETLRLHPPIPIALHKSSKDTTVMGYHIPKGARVMVNAYAINRDKNSWEDPDTFDPSRFLKNGAPDFKGSNYEFLPFGAGRRSCPGMQLGLYAMEMALVHLLHCFTWELPDGMKPSEIDMEDVFGLTAPKATRLVAVPTPLFWLDTPLSCNGSMVLSRMIFGGQEGHPSEYQNSSSGPGCRGLWIAASEEAAGASSLSTIRIEEAIGRKKIKWRASNGGRLLHPIPHHCGVVARDGPPSTSSPISHICQPSGHHGQLAITYLTYNRVDMVFSDYGPFWRKMRKLSVMELFSRKRAKSWDSVRDEVDSKVKSTAFNSGTPVNLGYLVLISRESKQEFISILQQYTKLFGSFNVADFIPWLGFIDPARLNTRLPVARAALDHFVDKIIDNHLRNNKKTGDQNVDNDMVDELLASYSEEEKDVMFGGTEAVATAIEWAMAELNCNPEALKRVQQEMANVVGLDRRVNEVDLL</sequence>
<evidence type="ECO:0000256" key="1">
    <source>
        <dbReference type="ARBA" id="ARBA00004167"/>
    </source>
</evidence>
<dbReference type="GO" id="GO:0020037">
    <property type="term" value="F:heme binding"/>
    <property type="evidence" value="ECO:0007669"/>
    <property type="project" value="InterPro"/>
</dbReference>
<keyword evidence="4 9" id="KW-0479">Metal-binding</keyword>
<proteinExistence type="predicted"/>
<evidence type="ECO:0000256" key="7">
    <source>
        <dbReference type="ARBA" id="ARBA00023004"/>
    </source>
</evidence>
<dbReference type="GO" id="GO:0016705">
    <property type="term" value="F:oxidoreductase activity, acting on paired donors, with incorporation or reduction of molecular oxygen"/>
    <property type="evidence" value="ECO:0007669"/>
    <property type="project" value="InterPro"/>
</dbReference>
<dbReference type="CDD" id="cd11072">
    <property type="entry name" value="CYP71-like"/>
    <property type="match status" value="1"/>
</dbReference>
<dbReference type="EMBL" id="JAMZMK010008628">
    <property type="protein sequence ID" value="KAI7739408.1"/>
    <property type="molecule type" value="Genomic_DNA"/>
</dbReference>
<evidence type="ECO:0000256" key="9">
    <source>
        <dbReference type="PIRSR" id="PIRSR602401-1"/>
    </source>
</evidence>
<accession>A0AAD5GGV6</accession>
<evidence type="ECO:0000256" key="10">
    <source>
        <dbReference type="SAM" id="Phobius"/>
    </source>
</evidence>
<feature type="binding site" description="axial binding residue" evidence="9">
    <location>
        <position position="437"/>
    </location>
    <ligand>
        <name>heme</name>
        <dbReference type="ChEBI" id="CHEBI:30413"/>
    </ligand>
    <ligandPart>
        <name>Fe</name>
        <dbReference type="ChEBI" id="CHEBI:18248"/>
    </ligandPart>
</feature>
<dbReference type="InterPro" id="IPR002401">
    <property type="entry name" value="Cyt_P450_E_grp-I"/>
</dbReference>
<evidence type="ECO:0000256" key="6">
    <source>
        <dbReference type="ARBA" id="ARBA00023002"/>
    </source>
</evidence>
<evidence type="ECO:0000313" key="11">
    <source>
        <dbReference type="EMBL" id="KAI7739408.1"/>
    </source>
</evidence>
<dbReference type="InterPro" id="IPR053062">
    <property type="entry name" value="CYP450_84A"/>
</dbReference>
<dbReference type="SUPFAM" id="SSF48264">
    <property type="entry name" value="Cytochrome P450"/>
    <property type="match status" value="2"/>
</dbReference>
<dbReference type="PANTHER" id="PTHR47945:SF12">
    <property type="entry name" value="CYTOCHROME P450"/>
    <property type="match status" value="1"/>
</dbReference>
<keyword evidence="2 9" id="KW-0349">Heme</keyword>
<evidence type="ECO:0000256" key="3">
    <source>
        <dbReference type="ARBA" id="ARBA00022692"/>
    </source>
</evidence>
<name>A0AAD5GGV6_AMBAR</name>
<dbReference type="InterPro" id="IPR036396">
    <property type="entry name" value="Cyt_P450_sf"/>
</dbReference>
<keyword evidence="12" id="KW-1185">Reference proteome</keyword>
<evidence type="ECO:0000256" key="8">
    <source>
        <dbReference type="ARBA" id="ARBA00023136"/>
    </source>
</evidence>
<keyword evidence="3 10" id="KW-0812">Transmembrane</keyword>
<evidence type="ECO:0000256" key="4">
    <source>
        <dbReference type="ARBA" id="ARBA00022723"/>
    </source>
</evidence>
<dbReference type="GO" id="GO:0005506">
    <property type="term" value="F:iron ion binding"/>
    <property type="evidence" value="ECO:0007669"/>
    <property type="project" value="InterPro"/>
</dbReference>
<dbReference type="Gene3D" id="1.10.630.10">
    <property type="entry name" value="Cytochrome P450"/>
    <property type="match status" value="2"/>
</dbReference>
<evidence type="ECO:0000313" key="12">
    <source>
        <dbReference type="Proteomes" id="UP001206925"/>
    </source>
</evidence>
<evidence type="ECO:0008006" key="13">
    <source>
        <dbReference type="Google" id="ProtNLM"/>
    </source>
</evidence>
<dbReference type="GO" id="GO:0016020">
    <property type="term" value="C:membrane"/>
    <property type="evidence" value="ECO:0007669"/>
    <property type="project" value="UniProtKB-SubCell"/>
</dbReference>
<evidence type="ECO:0000256" key="5">
    <source>
        <dbReference type="ARBA" id="ARBA00022989"/>
    </source>
</evidence>
<dbReference type="PRINTS" id="PR00385">
    <property type="entry name" value="P450"/>
</dbReference>
<dbReference type="FunFam" id="1.10.630.10:FF:000054">
    <property type="entry name" value="Cytochrome P450 84A1"/>
    <property type="match status" value="1"/>
</dbReference>
<dbReference type="PRINTS" id="PR00463">
    <property type="entry name" value="EP450I"/>
</dbReference>
<dbReference type="GO" id="GO:0004497">
    <property type="term" value="F:monooxygenase activity"/>
    <property type="evidence" value="ECO:0007669"/>
    <property type="project" value="InterPro"/>
</dbReference>
<keyword evidence="8 10" id="KW-0472">Membrane</keyword>
<keyword evidence="7 9" id="KW-0408">Iron</keyword>
<dbReference type="PANTHER" id="PTHR47945">
    <property type="entry name" value="CYTOCHROME P450 84A1-RELATED"/>
    <property type="match status" value="1"/>
</dbReference>
<feature type="transmembrane region" description="Helical" evidence="10">
    <location>
        <begin position="6"/>
        <end position="25"/>
    </location>
</feature>
<dbReference type="AlphaFoldDB" id="A0AAD5GGV6"/>
<dbReference type="Pfam" id="PF00067">
    <property type="entry name" value="p450"/>
    <property type="match status" value="2"/>
</dbReference>
<dbReference type="InterPro" id="IPR001128">
    <property type="entry name" value="Cyt_P450"/>
</dbReference>
<comment type="subcellular location">
    <subcellularLocation>
        <location evidence="1">Membrane</location>
        <topology evidence="1">Single-pass membrane protein</topology>
    </subcellularLocation>
</comment>
<evidence type="ECO:0000256" key="2">
    <source>
        <dbReference type="ARBA" id="ARBA00022617"/>
    </source>
</evidence>
<keyword evidence="5 10" id="KW-1133">Transmembrane helix</keyword>
<dbReference type="PROSITE" id="PS00086">
    <property type="entry name" value="CYTOCHROME_P450"/>
    <property type="match status" value="1"/>
</dbReference>
<reference evidence="11" key="1">
    <citation type="submission" date="2022-06" db="EMBL/GenBank/DDBJ databases">
        <title>Uncovering the hologenomic basis of an extraordinary plant invasion.</title>
        <authorList>
            <person name="Bieker V.C."/>
            <person name="Martin M.D."/>
            <person name="Gilbert T."/>
            <person name="Hodgins K."/>
            <person name="Battlay P."/>
            <person name="Petersen B."/>
            <person name="Wilson J."/>
        </authorList>
    </citation>
    <scope>NUCLEOTIDE SEQUENCE</scope>
    <source>
        <strain evidence="11">AA19_3_7</strain>
        <tissue evidence="11">Leaf</tissue>
    </source>
</reference>
<comment type="cofactor">
    <cofactor evidence="9">
        <name>heme</name>
        <dbReference type="ChEBI" id="CHEBI:30413"/>
    </cofactor>
</comment>
<dbReference type="Proteomes" id="UP001206925">
    <property type="component" value="Unassembled WGS sequence"/>
</dbReference>
<organism evidence="11 12">
    <name type="scientific">Ambrosia artemisiifolia</name>
    <name type="common">Common ragweed</name>
    <dbReference type="NCBI Taxonomy" id="4212"/>
    <lineage>
        <taxon>Eukaryota</taxon>
        <taxon>Viridiplantae</taxon>
        <taxon>Streptophyta</taxon>
        <taxon>Embryophyta</taxon>
        <taxon>Tracheophyta</taxon>
        <taxon>Spermatophyta</taxon>
        <taxon>Magnoliopsida</taxon>
        <taxon>eudicotyledons</taxon>
        <taxon>Gunneridae</taxon>
        <taxon>Pentapetalae</taxon>
        <taxon>asterids</taxon>
        <taxon>campanulids</taxon>
        <taxon>Asterales</taxon>
        <taxon>Asteraceae</taxon>
        <taxon>Asteroideae</taxon>
        <taxon>Heliantheae alliance</taxon>
        <taxon>Heliantheae</taxon>
        <taxon>Ambrosia</taxon>
    </lineage>
</organism>
<protein>
    <recommendedName>
        <fullName evidence="13">Cytochrome P450 84A1</fullName>
    </recommendedName>
</protein>
<dbReference type="InterPro" id="IPR017972">
    <property type="entry name" value="Cyt_P450_CS"/>
</dbReference>
<gene>
    <name evidence="11" type="ORF">M8C21_010751</name>
</gene>